<dbReference type="EMBL" id="JAULSU010000007">
    <property type="protein sequence ID" value="KAK0611947.1"/>
    <property type="molecule type" value="Genomic_DNA"/>
</dbReference>
<keyword evidence="1" id="KW-0472">Membrane</keyword>
<keyword evidence="1" id="KW-1133">Transmembrane helix</keyword>
<keyword evidence="3" id="KW-1185">Reference proteome</keyword>
<protein>
    <submittedName>
        <fullName evidence="2">Uncharacterized protein</fullName>
    </submittedName>
</protein>
<feature type="transmembrane region" description="Helical" evidence="1">
    <location>
        <begin position="6"/>
        <end position="27"/>
    </location>
</feature>
<comment type="caution">
    <text evidence="2">The sequence shown here is derived from an EMBL/GenBank/DDBJ whole genome shotgun (WGS) entry which is preliminary data.</text>
</comment>
<keyword evidence="1" id="KW-0812">Transmembrane</keyword>
<reference evidence="2" key="1">
    <citation type="submission" date="2023-06" db="EMBL/GenBank/DDBJ databases">
        <title>Genome-scale phylogeny and comparative genomics of the fungal order Sordariales.</title>
        <authorList>
            <consortium name="Lawrence Berkeley National Laboratory"/>
            <person name="Hensen N."/>
            <person name="Bonometti L."/>
            <person name="Westerberg I."/>
            <person name="Brannstrom I.O."/>
            <person name="Guillou S."/>
            <person name="Cros-Aarteil S."/>
            <person name="Calhoun S."/>
            <person name="Haridas S."/>
            <person name="Kuo A."/>
            <person name="Mondo S."/>
            <person name="Pangilinan J."/>
            <person name="Riley R."/>
            <person name="Labutti K."/>
            <person name="Andreopoulos B."/>
            <person name="Lipzen A."/>
            <person name="Chen C."/>
            <person name="Yanf M."/>
            <person name="Daum C."/>
            <person name="Ng V."/>
            <person name="Clum A."/>
            <person name="Steindorff A."/>
            <person name="Ohm R."/>
            <person name="Martin F."/>
            <person name="Silar P."/>
            <person name="Natvig D."/>
            <person name="Lalanne C."/>
            <person name="Gautier V."/>
            <person name="Ament-Velasquez S.L."/>
            <person name="Kruys A."/>
            <person name="Hutchinson M.I."/>
            <person name="Powell A.J."/>
            <person name="Barry K."/>
            <person name="Miller A.N."/>
            <person name="Grigoriev I.V."/>
            <person name="Debuchy R."/>
            <person name="Gladieux P."/>
            <person name="Thoren M.H."/>
            <person name="Johannesson H."/>
        </authorList>
    </citation>
    <scope>NUCLEOTIDE SEQUENCE</scope>
    <source>
        <strain evidence="2">CBS 606.72</strain>
    </source>
</reference>
<sequence>MDELNPIWILHISIYSIGDIATTIFLFREARKRRAVLRDDLGLSVLIFIGCFLLSLLWVPAAVIFLLGGIFWLIICFSKEAFKSHKTCCGIRYRNDGVAAQDEEALVGSVAQPEAGTSRAAASMDMDLPSYPATCE</sequence>
<name>A0AA39THW6_9PEZI</name>
<organism evidence="2 3">
    <name type="scientific">Immersiella caudata</name>
    <dbReference type="NCBI Taxonomy" id="314043"/>
    <lineage>
        <taxon>Eukaryota</taxon>
        <taxon>Fungi</taxon>
        <taxon>Dikarya</taxon>
        <taxon>Ascomycota</taxon>
        <taxon>Pezizomycotina</taxon>
        <taxon>Sordariomycetes</taxon>
        <taxon>Sordariomycetidae</taxon>
        <taxon>Sordariales</taxon>
        <taxon>Lasiosphaeriaceae</taxon>
        <taxon>Immersiella</taxon>
    </lineage>
</organism>
<evidence type="ECO:0000313" key="3">
    <source>
        <dbReference type="Proteomes" id="UP001175000"/>
    </source>
</evidence>
<feature type="transmembrane region" description="Helical" evidence="1">
    <location>
        <begin position="47"/>
        <end position="75"/>
    </location>
</feature>
<dbReference type="Proteomes" id="UP001175000">
    <property type="component" value="Unassembled WGS sequence"/>
</dbReference>
<evidence type="ECO:0000256" key="1">
    <source>
        <dbReference type="SAM" id="Phobius"/>
    </source>
</evidence>
<accession>A0AA39THW6</accession>
<dbReference type="AlphaFoldDB" id="A0AA39THW6"/>
<gene>
    <name evidence="2" type="ORF">B0T14DRAFT_571793</name>
</gene>
<proteinExistence type="predicted"/>
<evidence type="ECO:0000313" key="2">
    <source>
        <dbReference type="EMBL" id="KAK0611947.1"/>
    </source>
</evidence>